<proteinExistence type="predicted"/>
<keyword evidence="3" id="KW-1185">Reference proteome</keyword>
<dbReference type="RefSeq" id="WP_286659066.1">
    <property type="nucleotide sequence ID" value="NZ_JASZYV010000001.1"/>
</dbReference>
<feature type="region of interest" description="Disordered" evidence="1">
    <location>
        <begin position="259"/>
        <end position="304"/>
    </location>
</feature>
<organism evidence="2 3">
    <name type="scientific">Variovorax dokdonensis</name>
    <dbReference type="NCBI Taxonomy" id="344883"/>
    <lineage>
        <taxon>Bacteria</taxon>
        <taxon>Pseudomonadati</taxon>
        <taxon>Pseudomonadota</taxon>
        <taxon>Betaproteobacteria</taxon>
        <taxon>Burkholderiales</taxon>
        <taxon>Comamonadaceae</taxon>
        <taxon>Variovorax</taxon>
    </lineage>
</organism>
<evidence type="ECO:0000256" key="1">
    <source>
        <dbReference type="SAM" id="MobiDB-lite"/>
    </source>
</evidence>
<feature type="compositionally biased region" description="Low complexity" evidence="1">
    <location>
        <begin position="277"/>
        <end position="290"/>
    </location>
</feature>
<dbReference type="EMBL" id="JASZYV010000001">
    <property type="protein sequence ID" value="MDM0043999.1"/>
    <property type="molecule type" value="Genomic_DNA"/>
</dbReference>
<gene>
    <name evidence="2" type="ORF">QTH91_05860</name>
</gene>
<evidence type="ECO:0000313" key="2">
    <source>
        <dbReference type="EMBL" id="MDM0043999.1"/>
    </source>
</evidence>
<evidence type="ECO:0000313" key="3">
    <source>
        <dbReference type="Proteomes" id="UP001174908"/>
    </source>
</evidence>
<evidence type="ECO:0008006" key="4">
    <source>
        <dbReference type="Google" id="ProtNLM"/>
    </source>
</evidence>
<name>A0ABT7N7T1_9BURK</name>
<dbReference type="Proteomes" id="UP001174908">
    <property type="component" value="Unassembled WGS sequence"/>
</dbReference>
<sequence>MRPDFDVLAMMDSINIFDRFQEVCAVQAAVEVQKSGGDTNAAYNHVLRSMSSLGKGWMSEPRLAMPLLERGAYMASLIPLGLRQEFGLNDFYLEARATETLVSGLGRSLVAVENSAQRIFILRQSCIPSGVNSLIGKQRVAIAGPATWAAYLYASCIKEFQAYPGDLFAQWLYDSGVTGRIFQSPETEGMATRMDPEELRAAILQGFELGWRLAATAPRLDESERDQDLLLTPHELHQLAYQNKCSGFNRIDLTKGFPDESDSHRQIALGQVHADRASAGPAPGIASPRADSAGPALQVTGPAT</sequence>
<reference evidence="2" key="1">
    <citation type="submission" date="2023-06" db="EMBL/GenBank/DDBJ databases">
        <authorList>
            <person name="Jiang Y."/>
            <person name="Liu Q."/>
        </authorList>
    </citation>
    <scope>NUCLEOTIDE SEQUENCE</scope>
    <source>
        <strain evidence="2">CGMCC 1.12089</strain>
    </source>
</reference>
<comment type="caution">
    <text evidence="2">The sequence shown here is derived from an EMBL/GenBank/DDBJ whole genome shotgun (WGS) entry which is preliminary data.</text>
</comment>
<protein>
    <recommendedName>
        <fullName evidence="4">Transaldolase</fullName>
    </recommendedName>
</protein>
<accession>A0ABT7N7T1</accession>